<evidence type="ECO:0000313" key="3">
    <source>
        <dbReference type="Proteomes" id="UP000265750"/>
    </source>
</evidence>
<gene>
    <name evidence="2" type="ORF">D3218_08990</name>
</gene>
<dbReference type="SMART" id="SM00530">
    <property type="entry name" value="HTH_XRE"/>
    <property type="match status" value="1"/>
</dbReference>
<dbReference type="PROSITE" id="PS50943">
    <property type="entry name" value="HTH_CROC1"/>
    <property type="match status" value="1"/>
</dbReference>
<accession>A0A3A1WM13</accession>
<keyword evidence="3" id="KW-1185">Reference proteome</keyword>
<dbReference type="Pfam" id="PF13560">
    <property type="entry name" value="HTH_31"/>
    <property type="match status" value="1"/>
</dbReference>
<name>A0A3A1WM13_9HYPH</name>
<protein>
    <submittedName>
        <fullName evidence="2">XRE family transcriptional regulator</fullName>
    </submittedName>
</protein>
<organism evidence="2 3">
    <name type="scientific">Aureimonas flava</name>
    <dbReference type="NCBI Taxonomy" id="2320271"/>
    <lineage>
        <taxon>Bacteria</taxon>
        <taxon>Pseudomonadati</taxon>
        <taxon>Pseudomonadota</taxon>
        <taxon>Alphaproteobacteria</taxon>
        <taxon>Hyphomicrobiales</taxon>
        <taxon>Aurantimonadaceae</taxon>
        <taxon>Aureimonas</taxon>
    </lineage>
</organism>
<reference evidence="3" key="1">
    <citation type="submission" date="2018-09" db="EMBL/GenBank/DDBJ databases">
        <authorList>
            <person name="Tuo L."/>
        </authorList>
    </citation>
    <scope>NUCLEOTIDE SEQUENCE [LARGE SCALE GENOMIC DNA]</scope>
    <source>
        <strain evidence="3">M2BS4Y-1</strain>
    </source>
</reference>
<sequence length="63" mass="6589">MPLADNLARLRITDGKTIQEVADGAKVPPALVAAIEAGRVSVPPKSLRSLAAYFGVGVDTLMR</sequence>
<dbReference type="Gene3D" id="1.10.260.40">
    <property type="entry name" value="lambda repressor-like DNA-binding domains"/>
    <property type="match status" value="1"/>
</dbReference>
<dbReference type="Proteomes" id="UP000265750">
    <property type="component" value="Unassembled WGS sequence"/>
</dbReference>
<comment type="caution">
    <text evidence="2">The sequence shown here is derived from an EMBL/GenBank/DDBJ whole genome shotgun (WGS) entry which is preliminary data.</text>
</comment>
<dbReference type="InterPro" id="IPR001387">
    <property type="entry name" value="Cro/C1-type_HTH"/>
</dbReference>
<dbReference type="OrthoDB" id="7907433at2"/>
<dbReference type="CDD" id="cd00093">
    <property type="entry name" value="HTH_XRE"/>
    <property type="match status" value="1"/>
</dbReference>
<evidence type="ECO:0000259" key="1">
    <source>
        <dbReference type="PROSITE" id="PS50943"/>
    </source>
</evidence>
<dbReference type="SUPFAM" id="SSF47413">
    <property type="entry name" value="lambda repressor-like DNA-binding domains"/>
    <property type="match status" value="1"/>
</dbReference>
<feature type="domain" description="HTH cro/C1-type" evidence="1">
    <location>
        <begin position="7"/>
        <end position="61"/>
    </location>
</feature>
<dbReference type="RefSeq" id="WP_119539672.1">
    <property type="nucleotide sequence ID" value="NZ_QYRN01000004.1"/>
</dbReference>
<dbReference type="AlphaFoldDB" id="A0A3A1WM13"/>
<evidence type="ECO:0000313" key="2">
    <source>
        <dbReference type="EMBL" id="RIY01475.1"/>
    </source>
</evidence>
<dbReference type="EMBL" id="QYRN01000004">
    <property type="protein sequence ID" value="RIY01475.1"/>
    <property type="molecule type" value="Genomic_DNA"/>
</dbReference>
<proteinExistence type="predicted"/>
<dbReference type="GO" id="GO:0003677">
    <property type="term" value="F:DNA binding"/>
    <property type="evidence" value="ECO:0007669"/>
    <property type="project" value="InterPro"/>
</dbReference>
<dbReference type="InterPro" id="IPR010982">
    <property type="entry name" value="Lambda_DNA-bd_dom_sf"/>
</dbReference>